<proteinExistence type="predicted"/>
<evidence type="ECO:0000313" key="1">
    <source>
        <dbReference type="EMBL" id="MQL74093.1"/>
    </source>
</evidence>
<reference evidence="1" key="1">
    <citation type="submission" date="2017-07" db="EMBL/GenBank/DDBJ databases">
        <title>Taro Niue Genome Assembly and Annotation.</title>
        <authorList>
            <person name="Atibalentja N."/>
            <person name="Keating K."/>
            <person name="Fields C.J."/>
        </authorList>
    </citation>
    <scope>NUCLEOTIDE SEQUENCE</scope>
    <source>
        <strain evidence="1">Niue_2</strain>
        <tissue evidence="1">Leaf</tissue>
    </source>
</reference>
<organism evidence="1 2">
    <name type="scientific">Colocasia esculenta</name>
    <name type="common">Wild taro</name>
    <name type="synonym">Arum esculentum</name>
    <dbReference type="NCBI Taxonomy" id="4460"/>
    <lineage>
        <taxon>Eukaryota</taxon>
        <taxon>Viridiplantae</taxon>
        <taxon>Streptophyta</taxon>
        <taxon>Embryophyta</taxon>
        <taxon>Tracheophyta</taxon>
        <taxon>Spermatophyta</taxon>
        <taxon>Magnoliopsida</taxon>
        <taxon>Liliopsida</taxon>
        <taxon>Araceae</taxon>
        <taxon>Aroideae</taxon>
        <taxon>Colocasieae</taxon>
        <taxon>Colocasia</taxon>
    </lineage>
</organism>
<keyword evidence="2" id="KW-1185">Reference proteome</keyword>
<protein>
    <submittedName>
        <fullName evidence="1">Uncharacterized protein</fullName>
    </submittedName>
</protein>
<comment type="caution">
    <text evidence="1">The sequence shown here is derived from an EMBL/GenBank/DDBJ whole genome shotgun (WGS) entry which is preliminary data.</text>
</comment>
<accession>A0A843TXE8</accession>
<dbReference type="EMBL" id="NMUH01000192">
    <property type="protein sequence ID" value="MQL74093.1"/>
    <property type="molecule type" value="Genomic_DNA"/>
</dbReference>
<dbReference type="Proteomes" id="UP000652761">
    <property type="component" value="Unassembled WGS sequence"/>
</dbReference>
<dbReference type="AlphaFoldDB" id="A0A843TXE8"/>
<name>A0A843TXE8_COLES</name>
<sequence>MLFLRTPAEQSFHRLCSTRGGAAVGFLGDSRSWWSTRRVLTARTSCGEGETPRDLWFLRSSRSGNPWSSSRIRVCACEGDRPCRRDKVATGRSIAIGFPIATGGASALVTLTERVAHELDLSSVTARLRGCSCVVLSGLDTGLIIQLFVPVWWRRSFPTRALPLAVIREFVTRSQVEMCRGVGTVVIVVVACGVPEWWHSFDYGWYLYPVWVMVCRGLTVGSACGEVVANLYHQ</sequence>
<evidence type="ECO:0000313" key="2">
    <source>
        <dbReference type="Proteomes" id="UP000652761"/>
    </source>
</evidence>
<gene>
    <name evidence="1" type="ORF">Taro_006479</name>
</gene>